<dbReference type="Pfam" id="PF25917">
    <property type="entry name" value="BSH_RND"/>
    <property type="match status" value="1"/>
</dbReference>
<organism evidence="8 9">
    <name type="scientific">Candidatus Ryanbacteria bacterium RIFCSPLOWO2_02_FULL_47_14</name>
    <dbReference type="NCBI Taxonomy" id="1802129"/>
    <lineage>
        <taxon>Bacteria</taxon>
        <taxon>Candidatus Ryaniibacteriota</taxon>
    </lineage>
</organism>
<gene>
    <name evidence="8" type="ORF">A3J04_01910</name>
</gene>
<evidence type="ECO:0000256" key="5">
    <source>
        <dbReference type="SAM" id="MobiDB-lite"/>
    </source>
</evidence>
<evidence type="ECO:0000313" key="9">
    <source>
        <dbReference type="Proteomes" id="UP000177954"/>
    </source>
</evidence>
<comment type="subcellular location">
    <subcellularLocation>
        <location evidence="1">Cell envelope</location>
    </subcellularLocation>
</comment>
<reference evidence="8 9" key="1">
    <citation type="journal article" date="2016" name="Nat. Commun.">
        <title>Thousands of microbial genomes shed light on interconnected biogeochemical processes in an aquifer system.</title>
        <authorList>
            <person name="Anantharaman K."/>
            <person name="Brown C.T."/>
            <person name="Hug L.A."/>
            <person name="Sharon I."/>
            <person name="Castelle C.J."/>
            <person name="Probst A.J."/>
            <person name="Thomas B.C."/>
            <person name="Singh A."/>
            <person name="Wilkins M.J."/>
            <person name="Karaoz U."/>
            <person name="Brodie E.L."/>
            <person name="Williams K.H."/>
            <person name="Hubbard S.S."/>
            <person name="Banfield J.F."/>
        </authorList>
    </citation>
    <scope>NUCLEOTIDE SEQUENCE [LARGE SCALE GENOMIC DNA]</scope>
</reference>
<dbReference type="NCBIfam" id="TIGR01730">
    <property type="entry name" value="RND_mfp"/>
    <property type="match status" value="1"/>
</dbReference>
<keyword evidence="3 4" id="KW-0175">Coiled coil</keyword>
<proteinExistence type="inferred from homology"/>
<feature type="coiled-coil region" evidence="4">
    <location>
        <begin position="100"/>
        <end position="160"/>
    </location>
</feature>
<dbReference type="Proteomes" id="UP000177954">
    <property type="component" value="Unassembled WGS sequence"/>
</dbReference>
<dbReference type="PANTHER" id="PTHR32347">
    <property type="entry name" value="EFFLUX SYSTEM COMPONENT YKNX-RELATED"/>
    <property type="match status" value="1"/>
</dbReference>
<dbReference type="Gene3D" id="1.10.287.470">
    <property type="entry name" value="Helix hairpin bin"/>
    <property type="match status" value="1"/>
</dbReference>
<dbReference type="EMBL" id="MHNZ01000013">
    <property type="protein sequence ID" value="OGZ56584.1"/>
    <property type="molecule type" value="Genomic_DNA"/>
</dbReference>
<comment type="caution">
    <text evidence="8">The sequence shown here is derived from an EMBL/GenBank/DDBJ whole genome shotgun (WGS) entry which is preliminary data.</text>
</comment>
<dbReference type="InterPro" id="IPR006143">
    <property type="entry name" value="RND_pump_MFP"/>
</dbReference>
<evidence type="ECO:0000256" key="2">
    <source>
        <dbReference type="ARBA" id="ARBA00009477"/>
    </source>
</evidence>
<dbReference type="Gene3D" id="2.40.50.100">
    <property type="match status" value="1"/>
</dbReference>
<dbReference type="GO" id="GO:0022857">
    <property type="term" value="F:transmembrane transporter activity"/>
    <property type="evidence" value="ECO:0007669"/>
    <property type="project" value="InterPro"/>
</dbReference>
<dbReference type="InterPro" id="IPR050465">
    <property type="entry name" value="UPF0194_transport"/>
</dbReference>
<evidence type="ECO:0000313" key="8">
    <source>
        <dbReference type="EMBL" id="OGZ56584.1"/>
    </source>
</evidence>
<dbReference type="Pfam" id="PF25990">
    <property type="entry name" value="Beta-barrel_YknX"/>
    <property type="match status" value="1"/>
</dbReference>
<evidence type="ECO:0000259" key="7">
    <source>
        <dbReference type="Pfam" id="PF25990"/>
    </source>
</evidence>
<dbReference type="PANTHER" id="PTHR32347:SF23">
    <property type="entry name" value="BLL5650 PROTEIN"/>
    <property type="match status" value="1"/>
</dbReference>
<dbReference type="Gene3D" id="2.40.30.170">
    <property type="match status" value="1"/>
</dbReference>
<feature type="compositionally biased region" description="Low complexity" evidence="5">
    <location>
        <begin position="566"/>
        <end position="577"/>
    </location>
</feature>
<dbReference type="InterPro" id="IPR058636">
    <property type="entry name" value="Beta-barrel_YknX"/>
</dbReference>
<dbReference type="SUPFAM" id="SSF111369">
    <property type="entry name" value="HlyD-like secretion proteins"/>
    <property type="match status" value="1"/>
</dbReference>
<evidence type="ECO:0000259" key="6">
    <source>
        <dbReference type="Pfam" id="PF25917"/>
    </source>
</evidence>
<dbReference type="AlphaFoldDB" id="A0A1G2H276"/>
<feature type="domain" description="YknX-like beta-barrel" evidence="7">
    <location>
        <begin position="417"/>
        <end position="487"/>
    </location>
</feature>
<accession>A0A1G2H276</accession>
<sequence>MKKIKKFIKMHKFMGTGAVIAIALLGYWAYGSFTSTADETRYVTTVAAKGTLVVSITGSGQVSASNQVDLKPKASGEVVFIGVQNSQEVRAGALIAQLDARDAQKTVRDAEANLESAKLSLEKLRKPADNLSILQTENTLARSKESKQKAEDDLKKAYDDAFNTVSNVFLDLPTIITGLQDLLFSNTTGLGTNGQWNIDYYANATYQYDTKIDEYKLDASNKYSVARNAYDKNFQNYKSANRSSDTKTIESLIDETYETTKSIAEATKSSNNFIQFYKDVLTAHNLRPSTIADTHLSTLNTYTGKTNTHLLDLLDAKNTIKSDKDAIVNADRSIAENTESLEKLRAGTDALDLKSAELTVKQRENALLDAKEKLADYYIRAPFDGTIAKIDIKKSDSITSGTIAATLITKQKLAEISLNEVDAAKIKIGQKATLTFDAVEGLTIAGSVAEIDTVGTVTQGVVTYAVKIGFDTQDDRVKPGMSVSAAIVTDIKQDTLMVPNSAVKSRGEEHYVEIFDSPLAESQSSQGAASANPPRQQTVEIGISNDTSTEIISGIKESDQVVTRTITSTSQATTQQAPSLFGAPRGR</sequence>
<evidence type="ECO:0000256" key="1">
    <source>
        <dbReference type="ARBA" id="ARBA00004196"/>
    </source>
</evidence>
<evidence type="ECO:0000256" key="4">
    <source>
        <dbReference type="SAM" id="Coils"/>
    </source>
</evidence>
<dbReference type="GO" id="GO:0016020">
    <property type="term" value="C:membrane"/>
    <property type="evidence" value="ECO:0007669"/>
    <property type="project" value="InterPro"/>
</dbReference>
<feature type="domain" description="Multidrug resistance protein MdtA-like barrel-sandwich hybrid" evidence="6">
    <location>
        <begin position="66"/>
        <end position="408"/>
    </location>
</feature>
<protein>
    <submittedName>
        <fullName evidence="8">Uncharacterized protein</fullName>
    </submittedName>
</protein>
<comment type="similarity">
    <text evidence="2">Belongs to the membrane fusion protein (MFP) (TC 8.A.1) family.</text>
</comment>
<dbReference type="InterPro" id="IPR058625">
    <property type="entry name" value="MdtA-like_BSH"/>
</dbReference>
<dbReference type="STRING" id="1802129.A3J04_01910"/>
<feature type="region of interest" description="Disordered" evidence="5">
    <location>
        <begin position="566"/>
        <end position="587"/>
    </location>
</feature>
<name>A0A1G2H276_9BACT</name>
<dbReference type="GO" id="GO:0030313">
    <property type="term" value="C:cell envelope"/>
    <property type="evidence" value="ECO:0007669"/>
    <property type="project" value="UniProtKB-SubCell"/>
</dbReference>
<dbReference type="Gene3D" id="2.40.420.20">
    <property type="match status" value="1"/>
</dbReference>
<evidence type="ECO:0000256" key="3">
    <source>
        <dbReference type="ARBA" id="ARBA00023054"/>
    </source>
</evidence>